<proteinExistence type="predicted"/>
<evidence type="ECO:0000313" key="1">
    <source>
        <dbReference type="EMBL" id="WCO00650.1"/>
    </source>
</evidence>
<dbReference type="EMBL" id="CP116221">
    <property type="protein sequence ID" value="WCO00650.1"/>
    <property type="molecule type" value="Genomic_DNA"/>
</dbReference>
<name>A0ABY7RVD1_9FLAO</name>
<accession>A0ABY7RVD1</accession>
<gene>
    <name evidence="1" type="ORF">MUN68_011290</name>
</gene>
<protein>
    <submittedName>
        <fullName evidence="1">Uncharacterized protein</fullName>
    </submittedName>
</protein>
<sequence>MKRIVFLLLILIVSIQTVHGHNPLSAMYYLEVKDGINILNINLSQDGLNAALRKHFPKIKFEKISKTEFKQLTVSYLKNNFHLDINGSTIDLLEGGIKLGSHQTDAKFMVSSLPETFKKLNVSIKAFAENEQHQTVFSLLLNGKTSKVILNKNNDYTASVNFKNSLMVVSSKTFNKNYLWCFVLVPIFLFVKSRINKESTNT</sequence>
<reference evidence="1 2" key="1">
    <citation type="submission" date="2023-01" db="EMBL/GenBank/DDBJ databases">
        <title>Psychroserpens ponticola sp. nov., isolated from seawater.</title>
        <authorList>
            <person name="Kristyanto S."/>
            <person name="Jung J."/>
            <person name="Kim J.M."/>
            <person name="Jeon C.O."/>
        </authorList>
    </citation>
    <scope>NUCLEOTIDE SEQUENCE [LARGE SCALE GENOMIC DNA]</scope>
    <source>
        <strain evidence="1 2">MSW6</strain>
    </source>
</reference>
<organism evidence="1 2">
    <name type="scientific">Psychroserpens ponticola</name>
    <dbReference type="NCBI Taxonomy" id="2932268"/>
    <lineage>
        <taxon>Bacteria</taxon>
        <taxon>Pseudomonadati</taxon>
        <taxon>Bacteroidota</taxon>
        <taxon>Flavobacteriia</taxon>
        <taxon>Flavobacteriales</taxon>
        <taxon>Flavobacteriaceae</taxon>
        <taxon>Psychroserpens</taxon>
    </lineage>
</organism>
<dbReference type="Proteomes" id="UP001202717">
    <property type="component" value="Chromosome"/>
</dbReference>
<keyword evidence="2" id="KW-1185">Reference proteome</keyword>
<dbReference type="RefSeq" id="WP_249996183.1">
    <property type="nucleotide sequence ID" value="NZ_CP116221.1"/>
</dbReference>
<evidence type="ECO:0000313" key="2">
    <source>
        <dbReference type="Proteomes" id="UP001202717"/>
    </source>
</evidence>